<dbReference type="STRING" id="5514.A0A395S1N2"/>
<evidence type="ECO:0000313" key="2">
    <source>
        <dbReference type="Proteomes" id="UP000266152"/>
    </source>
</evidence>
<reference evidence="1 2" key="1">
    <citation type="journal article" date="2018" name="PLoS Pathog.">
        <title>Evolution of structural diversity of trichothecenes, a family of toxins produced by plant pathogenic and entomopathogenic fungi.</title>
        <authorList>
            <person name="Proctor R.H."/>
            <person name="McCormick S.P."/>
            <person name="Kim H.S."/>
            <person name="Cardoza R.E."/>
            <person name="Stanley A.M."/>
            <person name="Lindo L."/>
            <person name="Kelly A."/>
            <person name="Brown D.W."/>
            <person name="Lee T."/>
            <person name="Vaughan M.M."/>
            <person name="Alexander N.J."/>
            <person name="Busman M."/>
            <person name="Gutierrez S."/>
        </authorList>
    </citation>
    <scope>NUCLEOTIDE SEQUENCE [LARGE SCALE GENOMIC DNA]</scope>
    <source>
        <strain evidence="1 2">NRRL 3299</strain>
    </source>
</reference>
<dbReference type="AlphaFoldDB" id="A0A395S1N2"/>
<gene>
    <name evidence="1" type="ORF">FSPOR_6701</name>
</gene>
<proteinExistence type="predicted"/>
<keyword evidence="2" id="KW-1185">Reference proteome</keyword>
<protein>
    <submittedName>
        <fullName evidence="1">Uncharacterized protein</fullName>
    </submittedName>
</protein>
<accession>A0A395S1N2</accession>
<dbReference type="EMBL" id="PXOF01000094">
    <property type="protein sequence ID" value="RGP66323.1"/>
    <property type="molecule type" value="Genomic_DNA"/>
</dbReference>
<organism evidence="1 2">
    <name type="scientific">Fusarium sporotrichioides</name>
    <dbReference type="NCBI Taxonomy" id="5514"/>
    <lineage>
        <taxon>Eukaryota</taxon>
        <taxon>Fungi</taxon>
        <taxon>Dikarya</taxon>
        <taxon>Ascomycota</taxon>
        <taxon>Pezizomycotina</taxon>
        <taxon>Sordariomycetes</taxon>
        <taxon>Hypocreomycetidae</taxon>
        <taxon>Hypocreales</taxon>
        <taxon>Nectriaceae</taxon>
        <taxon>Fusarium</taxon>
    </lineage>
</organism>
<sequence>MSSLSPSSSPSNLSSDDDCWPPEVLDPTCGLCRFYFVPGDYMVHYNSEARSPQGISIDRYDVSNFDIDKFGNRFFHKGCVEALAWGPINSGTELEGVYKVAGCASGYLQPPKSMVIHRHRWVRRSIVQDLQLALRGRLPVEIYDHIAGYCTRERATQIIRDARPEHTTLVKNLRGLCFDGESPLWVHHVKIEGSRYVQSLSNAQIFDDDTLLLPACHKTSESFNICFAEDYRGIRQIIATKSDEPPSVDREAGLHWVICCRHQKAPFYFQWNNDGVKLRGFDVAKTENNRPDWNRRRWAVFSRHLDSFPQPPGIQDGDFQTLSYYNAVQAVDWNSPGVCGYYFYIPDRHIRGIVTLKTKDPPTAHIDEFDQHGRCGIYVPSTRMSESRSCGTGLKKFTYTAVATLPEKGQARMFYSGDWHKGWTCFEVATPLDMWLGLEPVTTLTREITVSLPAPDPYNVSIKYGMLTSAPLEGVKSFRACRPWEPRWGRFEWEKEKEVVGLLLSYTDGSQRSVGQVRPDSLEDTVEVRSDKIWLTGSVGVFTTQEDTNAYRDLGIDRVCVDKPIDIDREGYEYLEVPLTGRLVWQFTHYRCAVAHIDSNEAYDDDEIGMALAHGTVNIIRDQGKVTTLS</sequence>
<name>A0A395S1N2_FUSSP</name>
<comment type="caution">
    <text evidence="1">The sequence shown here is derived from an EMBL/GenBank/DDBJ whole genome shotgun (WGS) entry which is preliminary data.</text>
</comment>
<evidence type="ECO:0000313" key="1">
    <source>
        <dbReference type="EMBL" id="RGP66323.1"/>
    </source>
</evidence>
<dbReference type="Proteomes" id="UP000266152">
    <property type="component" value="Unassembled WGS sequence"/>
</dbReference>